<dbReference type="Proteomes" id="UP000619788">
    <property type="component" value="Unassembled WGS sequence"/>
</dbReference>
<keyword evidence="2" id="KW-1185">Reference proteome</keyword>
<protein>
    <submittedName>
        <fullName evidence="1">Uncharacterized protein</fullName>
    </submittedName>
</protein>
<reference evidence="1 2" key="1">
    <citation type="submission" date="2021-01" db="EMBL/GenBank/DDBJ databases">
        <title>Whole genome shotgun sequence of Planobispora siamensis NBRC 107568.</title>
        <authorList>
            <person name="Komaki H."/>
            <person name="Tamura T."/>
        </authorList>
    </citation>
    <scope>NUCLEOTIDE SEQUENCE [LARGE SCALE GENOMIC DNA]</scope>
    <source>
        <strain evidence="1 2">NBRC 107568</strain>
    </source>
</reference>
<name>A0A8J3SN00_9ACTN</name>
<dbReference type="EMBL" id="BOOJ01000062">
    <property type="protein sequence ID" value="GIH96209.1"/>
    <property type="molecule type" value="Genomic_DNA"/>
</dbReference>
<dbReference type="AlphaFoldDB" id="A0A8J3SN00"/>
<organism evidence="1 2">
    <name type="scientific">Planobispora siamensis</name>
    <dbReference type="NCBI Taxonomy" id="936338"/>
    <lineage>
        <taxon>Bacteria</taxon>
        <taxon>Bacillati</taxon>
        <taxon>Actinomycetota</taxon>
        <taxon>Actinomycetes</taxon>
        <taxon>Streptosporangiales</taxon>
        <taxon>Streptosporangiaceae</taxon>
        <taxon>Planobispora</taxon>
    </lineage>
</organism>
<accession>A0A8J3SN00</accession>
<evidence type="ECO:0000313" key="1">
    <source>
        <dbReference type="EMBL" id="GIH96209.1"/>
    </source>
</evidence>
<sequence length="71" mass="6971">MNALATTSLGRVLSQCADGASGRGGGVVCAAAVMASKLVIPARVGKEKPASTVRGDLRTCGLVGAGLQGWT</sequence>
<evidence type="ECO:0000313" key="2">
    <source>
        <dbReference type="Proteomes" id="UP000619788"/>
    </source>
</evidence>
<gene>
    <name evidence="1" type="ORF">Psi01_68390</name>
</gene>
<proteinExistence type="predicted"/>
<comment type="caution">
    <text evidence="1">The sequence shown here is derived from an EMBL/GenBank/DDBJ whole genome shotgun (WGS) entry which is preliminary data.</text>
</comment>